<dbReference type="Pfam" id="PF03088">
    <property type="entry name" value="Str_synth"/>
    <property type="match status" value="1"/>
</dbReference>
<dbReference type="GO" id="GO:0016787">
    <property type="term" value="F:hydrolase activity"/>
    <property type="evidence" value="ECO:0007669"/>
    <property type="project" value="TreeGrafter"/>
</dbReference>
<keyword evidence="2" id="KW-0597">Phosphoprotein</keyword>
<dbReference type="InterPro" id="IPR011042">
    <property type="entry name" value="6-blade_b-propeller_TolB-like"/>
</dbReference>
<sequence length="455" mass="48843">MGLKGKLVKTTLVLVLIAVLPGLPPKTVFPFKPISIAPVRPLTGVLAPNQLLNGAERLHEGGLLQPEGVLVRGNLTYVTVYGGKILELGDQGTVRTVAKLGPECVGTFSERLCGRPLGIDFDTKGNNLIVADPYLGIWQVHIKTGERKLLVPKTNAIIDVGTTGRTGGDGKQSPTTRQPNIPNGVSVAKNGDFYWSDTASDFIFEDAIQAVLCNPSGRLLHYSRATGRSRVLIDEVYGANGVVLSPDESFVLVGELGGQLIRRYHLKGPLAGTHDIFIDGLPGAVDNLNGDAGGFWAGLVIAADEANPSFVAMLAPFPNLRRLLVRLFVLVEAPFRFLYDLTGSEHALWATHHIGHLGGLVSLFPNRGTVLRIDWEGNIVLALHNDDTSSHVISQAVPQGKEHLLLGSPVNRWLGRVRLTPDTLAALKLQPNAKAAKTGAGDHQKPPVTLTREEL</sequence>
<feature type="region of interest" description="Disordered" evidence="4">
    <location>
        <begin position="161"/>
        <end position="183"/>
    </location>
</feature>
<dbReference type="STRING" id="41427.A0A182J0Z4"/>
<dbReference type="SUPFAM" id="SSF63829">
    <property type="entry name" value="Calcium-dependent phosphotriesterase"/>
    <property type="match status" value="1"/>
</dbReference>
<evidence type="ECO:0000256" key="3">
    <source>
        <dbReference type="ARBA" id="ARBA00023180"/>
    </source>
</evidence>
<dbReference type="InterPro" id="IPR018119">
    <property type="entry name" value="Strictosidine_synth_cons-reg"/>
</dbReference>
<dbReference type="PANTHER" id="PTHR10426">
    <property type="entry name" value="STRICTOSIDINE SYNTHASE-RELATED"/>
    <property type="match status" value="1"/>
</dbReference>
<dbReference type="Gene3D" id="2.120.10.30">
    <property type="entry name" value="TolB, C-terminal domain"/>
    <property type="match status" value="1"/>
</dbReference>
<evidence type="ECO:0000259" key="6">
    <source>
        <dbReference type="Pfam" id="PF03088"/>
    </source>
</evidence>
<keyword evidence="3" id="KW-0325">Glycoprotein</keyword>
<feature type="compositionally biased region" description="Basic and acidic residues" evidence="4">
    <location>
        <begin position="440"/>
        <end position="455"/>
    </location>
</feature>
<dbReference type="PANTHER" id="PTHR10426:SF88">
    <property type="entry name" value="ADIPOCYTE PLASMA MEMBRANE-ASSOCIATED PROTEIN HEMOMUCIN-RELATED"/>
    <property type="match status" value="1"/>
</dbReference>
<evidence type="ECO:0000256" key="1">
    <source>
        <dbReference type="ARBA" id="ARBA00009191"/>
    </source>
</evidence>
<evidence type="ECO:0000256" key="2">
    <source>
        <dbReference type="ARBA" id="ARBA00022553"/>
    </source>
</evidence>
<proteinExistence type="inferred from homology"/>
<reference evidence="7" key="1">
    <citation type="submission" date="2022-08" db="UniProtKB">
        <authorList>
            <consortium name="EnsemblMetazoa"/>
        </authorList>
    </citation>
    <scope>IDENTIFICATION</scope>
    <source>
        <strain evidence="7">EBRO</strain>
    </source>
</reference>
<name>A0A182J0Z4_ANOAO</name>
<accession>A0A182J0Z4</accession>
<feature type="signal peptide" evidence="5">
    <location>
        <begin position="1"/>
        <end position="30"/>
    </location>
</feature>
<feature type="chain" id="PRO_5043354820" description="Strictosidine synthase conserved region domain-containing protein" evidence="5">
    <location>
        <begin position="31"/>
        <end position="455"/>
    </location>
</feature>
<organism evidence="7">
    <name type="scientific">Anopheles atroparvus</name>
    <name type="common">European mosquito</name>
    <dbReference type="NCBI Taxonomy" id="41427"/>
    <lineage>
        <taxon>Eukaryota</taxon>
        <taxon>Metazoa</taxon>
        <taxon>Ecdysozoa</taxon>
        <taxon>Arthropoda</taxon>
        <taxon>Hexapoda</taxon>
        <taxon>Insecta</taxon>
        <taxon>Pterygota</taxon>
        <taxon>Neoptera</taxon>
        <taxon>Endopterygota</taxon>
        <taxon>Diptera</taxon>
        <taxon>Nematocera</taxon>
        <taxon>Culicoidea</taxon>
        <taxon>Culicidae</taxon>
        <taxon>Anophelinae</taxon>
        <taxon>Anopheles</taxon>
    </lineage>
</organism>
<dbReference type="FunFam" id="2.120.10.30:FF:000065">
    <property type="entry name" value="Hemomucin"/>
    <property type="match status" value="1"/>
</dbReference>
<dbReference type="Pfam" id="PF20067">
    <property type="entry name" value="SSL_N"/>
    <property type="match status" value="1"/>
</dbReference>
<feature type="domain" description="Strictosidine synthase conserved region" evidence="6">
    <location>
        <begin position="183"/>
        <end position="268"/>
    </location>
</feature>
<comment type="similarity">
    <text evidence="1">Belongs to the strictosidine synthase family.</text>
</comment>
<feature type="region of interest" description="Disordered" evidence="4">
    <location>
        <begin position="433"/>
        <end position="455"/>
    </location>
</feature>
<dbReference type="GO" id="GO:0012505">
    <property type="term" value="C:endomembrane system"/>
    <property type="evidence" value="ECO:0007669"/>
    <property type="project" value="TreeGrafter"/>
</dbReference>
<protein>
    <recommendedName>
        <fullName evidence="6">Strictosidine synthase conserved region domain-containing protein</fullName>
    </recommendedName>
</protein>
<feature type="compositionally biased region" description="Polar residues" evidence="4">
    <location>
        <begin position="172"/>
        <end position="183"/>
    </location>
</feature>
<evidence type="ECO:0000256" key="4">
    <source>
        <dbReference type="SAM" id="MobiDB-lite"/>
    </source>
</evidence>
<dbReference type="VEuPathDB" id="VectorBase:AATE009273"/>
<dbReference type="AlphaFoldDB" id="A0A182J0Z4"/>
<evidence type="ECO:0000256" key="5">
    <source>
        <dbReference type="SAM" id="SignalP"/>
    </source>
</evidence>
<evidence type="ECO:0000313" key="7">
    <source>
        <dbReference type="EnsemblMetazoa" id="AATE009273-PA.1"/>
    </source>
</evidence>
<keyword evidence="5" id="KW-0732">Signal</keyword>
<dbReference type="EnsemblMetazoa" id="AATE009273-RA">
    <property type="protein sequence ID" value="AATE009273-PA.1"/>
    <property type="gene ID" value="AATE009273"/>
</dbReference>